<keyword evidence="4" id="KW-0574">Periplasm</keyword>
<dbReference type="Proteomes" id="UP000283063">
    <property type="component" value="Plasmid pW43B"/>
</dbReference>
<dbReference type="SUPFAM" id="SSF49503">
    <property type="entry name" value="Cupredoxins"/>
    <property type="match status" value="1"/>
</dbReference>
<dbReference type="InterPro" id="IPR001235">
    <property type="entry name" value="Copper_blue_Plastocyanin"/>
</dbReference>
<keyword evidence="2" id="KW-0813">Transport</keyword>
<evidence type="ECO:0000256" key="4">
    <source>
        <dbReference type="ARBA" id="ARBA00022764"/>
    </source>
</evidence>
<dbReference type="GO" id="GO:0042597">
    <property type="term" value="C:periplasmic space"/>
    <property type="evidence" value="ECO:0007669"/>
    <property type="project" value="UniProtKB-SubCell"/>
</dbReference>
<evidence type="ECO:0000256" key="8">
    <source>
        <dbReference type="PIRSR" id="PIRSR602386-1"/>
    </source>
</evidence>
<dbReference type="KEGG" id="sedi:EBB79_23000"/>
<name>A0A3T0NA53_9RHOB</name>
<dbReference type="GO" id="GO:0005507">
    <property type="term" value="F:copper ion binding"/>
    <property type="evidence" value="ECO:0007669"/>
    <property type="project" value="UniProtKB-UniRule"/>
</dbReference>
<comment type="cofactor">
    <cofactor evidence="8">
        <name>Cu cation</name>
        <dbReference type="ChEBI" id="CHEBI:23378"/>
    </cofactor>
    <text evidence="8">Binds 1 copper ion per subunit.</text>
</comment>
<dbReference type="InterPro" id="IPR008972">
    <property type="entry name" value="Cupredoxin"/>
</dbReference>
<geneLocation type="plasmid" evidence="10 11">
    <name>pW43B</name>
</geneLocation>
<feature type="binding site" evidence="8">
    <location>
        <position position="75"/>
    </location>
    <ligand>
        <name>Cu cation</name>
        <dbReference type="ChEBI" id="CHEBI:23378"/>
    </ligand>
</feature>
<feature type="binding site" evidence="8">
    <location>
        <position position="34"/>
    </location>
    <ligand>
        <name>Cu cation</name>
        <dbReference type="ChEBI" id="CHEBI:23378"/>
    </ligand>
</feature>
<dbReference type="InterPro" id="IPR000923">
    <property type="entry name" value="BlueCu_1"/>
</dbReference>
<dbReference type="NCBIfam" id="TIGR02375">
    <property type="entry name" value="pseudoazurin"/>
    <property type="match status" value="1"/>
</dbReference>
<sequence length="117" mass="12891">MVNRAESGRMAFEPAFLRIQPGDTVRFIASDRGHNAETIATMLPAGVEGFAGKINEEIEIVLDVEGLYGVKCKPHFNMGMVMTIAVGDVSQVPDTYFEGRIPKKAMVRFDTQLTNLN</sequence>
<dbReference type="InterPro" id="IPR012745">
    <property type="entry name" value="Pseudoazurin"/>
</dbReference>
<dbReference type="CDD" id="cd04218">
    <property type="entry name" value="Pseudoazurin"/>
    <property type="match status" value="1"/>
</dbReference>
<gene>
    <name evidence="10" type="ORF">EBB79_23000</name>
</gene>
<keyword evidence="5" id="KW-0249">Electron transport</keyword>
<evidence type="ECO:0000256" key="5">
    <source>
        <dbReference type="ARBA" id="ARBA00022982"/>
    </source>
</evidence>
<feature type="domain" description="Blue (type 1) copper" evidence="9">
    <location>
        <begin position="3"/>
        <end position="86"/>
    </location>
</feature>
<evidence type="ECO:0000256" key="7">
    <source>
        <dbReference type="NCBIfam" id="TIGR02375"/>
    </source>
</evidence>
<dbReference type="Pfam" id="PF00127">
    <property type="entry name" value="Copper-bind"/>
    <property type="match status" value="1"/>
</dbReference>
<evidence type="ECO:0000256" key="6">
    <source>
        <dbReference type="ARBA" id="ARBA00023008"/>
    </source>
</evidence>
<evidence type="ECO:0000313" key="10">
    <source>
        <dbReference type="EMBL" id="AZV80908.1"/>
    </source>
</evidence>
<dbReference type="PRINTS" id="PR00156">
    <property type="entry name" value="COPPERBLUE"/>
</dbReference>
<reference evidence="10 11" key="1">
    <citation type="submission" date="2018-10" db="EMBL/GenBank/DDBJ databases">
        <title>Parasedimentitalea marina sp. nov., a psychrophilic bacterium isolated from deep seawater of the New Britain Trench.</title>
        <authorList>
            <person name="Cao J."/>
        </authorList>
    </citation>
    <scope>NUCLEOTIDE SEQUENCE [LARGE SCALE GENOMIC DNA]</scope>
    <source>
        <strain evidence="10 11">W43</strain>
        <plasmid evidence="10 11">pW43B</plasmid>
    </source>
</reference>
<evidence type="ECO:0000256" key="1">
    <source>
        <dbReference type="ARBA" id="ARBA00004418"/>
    </source>
</evidence>
<feature type="binding site" evidence="8">
    <location>
        <position position="72"/>
    </location>
    <ligand>
        <name>Cu cation</name>
        <dbReference type="ChEBI" id="CHEBI:23378"/>
    </ligand>
</feature>
<dbReference type="GO" id="GO:0009055">
    <property type="term" value="F:electron transfer activity"/>
    <property type="evidence" value="ECO:0007669"/>
    <property type="project" value="InterPro"/>
</dbReference>
<evidence type="ECO:0000313" key="11">
    <source>
        <dbReference type="Proteomes" id="UP000283063"/>
    </source>
</evidence>
<evidence type="ECO:0000256" key="3">
    <source>
        <dbReference type="ARBA" id="ARBA00022723"/>
    </source>
</evidence>
<proteinExistence type="predicted"/>
<keyword evidence="3 8" id="KW-0479">Metal-binding</keyword>
<keyword evidence="11" id="KW-1185">Reference proteome</keyword>
<keyword evidence="10" id="KW-0614">Plasmid</keyword>
<dbReference type="Gene3D" id="2.60.40.420">
    <property type="entry name" value="Cupredoxins - blue copper proteins"/>
    <property type="match status" value="1"/>
</dbReference>
<dbReference type="InterPro" id="IPR002386">
    <property type="entry name" value="Amicyanin/Pseudoazurin"/>
</dbReference>
<keyword evidence="6 8" id="KW-0186">Copper</keyword>
<evidence type="ECO:0000256" key="2">
    <source>
        <dbReference type="ARBA" id="ARBA00022448"/>
    </source>
</evidence>
<organism evidence="10 11">
    <name type="scientific">Parasedimentitalea marina</name>
    <dbReference type="NCBI Taxonomy" id="2483033"/>
    <lineage>
        <taxon>Bacteria</taxon>
        <taxon>Pseudomonadati</taxon>
        <taxon>Pseudomonadota</taxon>
        <taxon>Alphaproteobacteria</taxon>
        <taxon>Rhodobacterales</taxon>
        <taxon>Paracoccaceae</taxon>
        <taxon>Parasedimentitalea</taxon>
    </lineage>
</organism>
<feature type="binding site" evidence="8">
    <location>
        <position position="80"/>
    </location>
    <ligand>
        <name>Cu cation</name>
        <dbReference type="ChEBI" id="CHEBI:23378"/>
    </ligand>
</feature>
<comment type="subcellular location">
    <subcellularLocation>
        <location evidence="1">Periplasm</location>
    </subcellularLocation>
</comment>
<dbReference type="EMBL" id="CP033221">
    <property type="protein sequence ID" value="AZV80908.1"/>
    <property type="molecule type" value="Genomic_DNA"/>
</dbReference>
<evidence type="ECO:0000259" key="9">
    <source>
        <dbReference type="Pfam" id="PF00127"/>
    </source>
</evidence>
<dbReference type="OrthoDB" id="7510199at2"/>
<accession>A0A3T0NA53</accession>
<dbReference type="AlphaFoldDB" id="A0A3T0NA53"/>
<dbReference type="PRINTS" id="PR00155">
    <property type="entry name" value="AMICYANIN"/>
</dbReference>
<protein>
    <recommendedName>
        <fullName evidence="7">Pseudoazurin</fullName>
    </recommendedName>
</protein>